<dbReference type="PROSITE" id="PS51257">
    <property type="entry name" value="PROKAR_LIPOPROTEIN"/>
    <property type="match status" value="1"/>
</dbReference>
<keyword evidence="2 4" id="KW-0479">Metal-binding</keyword>
<dbReference type="GO" id="GO:0020037">
    <property type="term" value="F:heme binding"/>
    <property type="evidence" value="ECO:0007669"/>
    <property type="project" value="InterPro"/>
</dbReference>
<dbReference type="GO" id="GO:0009055">
    <property type="term" value="F:electron transfer activity"/>
    <property type="evidence" value="ECO:0007669"/>
    <property type="project" value="InterPro"/>
</dbReference>
<evidence type="ECO:0000256" key="4">
    <source>
        <dbReference type="PROSITE-ProRule" id="PRU00433"/>
    </source>
</evidence>
<evidence type="ECO:0000256" key="3">
    <source>
        <dbReference type="ARBA" id="ARBA00023004"/>
    </source>
</evidence>
<keyword evidence="7" id="KW-1185">Reference proteome</keyword>
<evidence type="ECO:0000313" key="7">
    <source>
        <dbReference type="Proteomes" id="UP000199226"/>
    </source>
</evidence>
<name>A0A1G9VIL9_9SPHI</name>
<proteinExistence type="predicted"/>
<protein>
    <recommendedName>
        <fullName evidence="5">Cytochrome c domain-containing protein</fullName>
    </recommendedName>
</protein>
<evidence type="ECO:0000256" key="2">
    <source>
        <dbReference type="ARBA" id="ARBA00022723"/>
    </source>
</evidence>
<feature type="domain" description="Cytochrome c" evidence="5">
    <location>
        <begin position="42"/>
        <end position="122"/>
    </location>
</feature>
<dbReference type="AlphaFoldDB" id="A0A1G9VIL9"/>
<dbReference type="InterPro" id="IPR036909">
    <property type="entry name" value="Cyt_c-like_dom_sf"/>
</dbReference>
<dbReference type="OrthoDB" id="1524066at2"/>
<evidence type="ECO:0000256" key="1">
    <source>
        <dbReference type="ARBA" id="ARBA00022617"/>
    </source>
</evidence>
<dbReference type="SUPFAM" id="SSF46626">
    <property type="entry name" value="Cytochrome c"/>
    <property type="match status" value="1"/>
</dbReference>
<sequence length="125" mass="13387">MKTKNILTSISIILFFFSSCYYDKEDQLYPSSGICDSTAPATYASTMVPLFQQYCYSCHGGTASSGGGILMGTYATDKAMALNGSLYGSIAHASGYSPMPKGLNKMTDCQISKVKKWIDGGSLNN</sequence>
<dbReference type="RefSeq" id="WP_090705659.1">
    <property type="nucleotide sequence ID" value="NZ_FNHH01000021.1"/>
</dbReference>
<evidence type="ECO:0000313" key="6">
    <source>
        <dbReference type="EMBL" id="SDM71927.1"/>
    </source>
</evidence>
<dbReference type="InterPro" id="IPR009056">
    <property type="entry name" value="Cyt_c-like_dom"/>
</dbReference>
<dbReference type="STRING" id="990371.SAMN05421813_1215"/>
<dbReference type="Proteomes" id="UP000199226">
    <property type="component" value="Unassembled WGS sequence"/>
</dbReference>
<keyword evidence="1 4" id="KW-0349">Heme</keyword>
<keyword evidence="3 4" id="KW-0408">Iron</keyword>
<dbReference type="EMBL" id="FNHH01000021">
    <property type="protein sequence ID" value="SDM71927.1"/>
    <property type="molecule type" value="Genomic_DNA"/>
</dbReference>
<evidence type="ECO:0000259" key="5">
    <source>
        <dbReference type="PROSITE" id="PS51007"/>
    </source>
</evidence>
<gene>
    <name evidence="6" type="ORF">SAMN05421813_1215</name>
</gene>
<dbReference type="PROSITE" id="PS51007">
    <property type="entry name" value="CYTC"/>
    <property type="match status" value="1"/>
</dbReference>
<dbReference type="GO" id="GO:0046872">
    <property type="term" value="F:metal ion binding"/>
    <property type="evidence" value="ECO:0007669"/>
    <property type="project" value="UniProtKB-KW"/>
</dbReference>
<accession>A0A1G9VIL9</accession>
<dbReference type="Gene3D" id="1.10.760.10">
    <property type="entry name" value="Cytochrome c-like domain"/>
    <property type="match status" value="1"/>
</dbReference>
<organism evidence="6 7">
    <name type="scientific">Daejeonella rubra</name>
    <dbReference type="NCBI Taxonomy" id="990371"/>
    <lineage>
        <taxon>Bacteria</taxon>
        <taxon>Pseudomonadati</taxon>
        <taxon>Bacteroidota</taxon>
        <taxon>Sphingobacteriia</taxon>
        <taxon>Sphingobacteriales</taxon>
        <taxon>Sphingobacteriaceae</taxon>
        <taxon>Daejeonella</taxon>
    </lineage>
</organism>
<reference evidence="7" key="1">
    <citation type="submission" date="2016-10" db="EMBL/GenBank/DDBJ databases">
        <authorList>
            <person name="Varghese N."/>
            <person name="Submissions S."/>
        </authorList>
    </citation>
    <scope>NUCLEOTIDE SEQUENCE [LARGE SCALE GENOMIC DNA]</scope>
    <source>
        <strain evidence="7">DSM 24536</strain>
    </source>
</reference>